<keyword evidence="3" id="KW-1185">Reference proteome</keyword>
<dbReference type="AlphaFoldDB" id="A0AAD4DH81"/>
<comment type="caution">
    <text evidence="2">The sequence shown here is derived from an EMBL/GenBank/DDBJ whole genome shotgun (WGS) entry which is preliminary data.</text>
</comment>
<evidence type="ECO:0000256" key="1">
    <source>
        <dbReference type="SAM" id="MobiDB-lite"/>
    </source>
</evidence>
<accession>A0AAD4DH81</accession>
<evidence type="ECO:0000313" key="3">
    <source>
        <dbReference type="Proteomes" id="UP001194580"/>
    </source>
</evidence>
<organism evidence="2 3">
    <name type="scientific">Linnemannia exigua</name>
    <dbReference type="NCBI Taxonomy" id="604196"/>
    <lineage>
        <taxon>Eukaryota</taxon>
        <taxon>Fungi</taxon>
        <taxon>Fungi incertae sedis</taxon>
        <taxon>Mucoromycota</taxon>
        <taxon>Mortierellomycotina</taxon>
        <taxon>Mortierellomycetes</taxon>
        <taxon>Mortierellales</taxon>
        <taxon>Mortierellaceae</taxon>
        <taxon>Linnemannia</taxon>
    </lineage>
</organism>
<proteinExistence type="predicted"/>
<feature type="compositionally biased region" description="Pro residues" evidence="1">
    <location>
        <begin position="35"/>
        <end position="49"/>
    </location>
</feature>
<feature type="compositionally biased region" description="Acidic residues" evidence="1">
    <location>
        <begin position="93"/>
        <end position="115"/>
    </location>
</feature>
<sequence>MYQLPRLANDTRRFLCDKVVPYEGPPSFDDLPLDPLAPLPPPPPPPPPPAPLLVLNRLFHRTQMDTVQEQLQVMAIVAVEDNQDQDQDRDPDQEQVEDEDVEMMDASVDEFGFEE</sequence>
<evidence type="ECO:0000313" key="2">
    <source>
        <dbReference type="EMBL" id="KAG0278136.1"/>
    </source>
</evidence>
<feature type="region of interest" description="Disordered" evidence="1">
    <location>
        <begin position="79"/>
        <end position="115"/>
    </location>
</feature>
<feature type="region of interest" description="Disordered" evidence="1">
    <location>
        <begin position="24"/>
        <end position="49"/>
    </location>
</feature>
<reference evidence="2" key="1">
    <citation type="journal article" date="2020" name="Fungal Divers.">
        <title>Resolving the Mortierellaceae phylogeny through synthesis of multi-gene phylogenetics and phylogenomics.</title>
        <authorList>
            <person name="Vandepol N."/>
            <person name="Liber J."/>
            <person name="Desiro A."/>
            <person name="Na H."/>
            <person name="Kennedy M."/>
            <person name="Barry K."/>
            <person name="Grigoriev I.V."/>
            <person name="Miller A.N."/>
            <person name="O'Donnell K."/>
            <person name="Stajich J.E."/>
            <person name="Bonito G."/>
        </authorList>
    </citation>
    <scope>NUCLEOTIDE SEQUENCE</scope>
    <source>
        <strain evidence="2">NRRL 28262</strain>
    </source>
</reference>
<dbReference type="EMBL" id="JAAAIL010000218">
    <property type="protein sequence ID" value="KAG0278136.1"/>
    <property type="molecule type" value="Genomic_DNA"/>
</dbReference>
<name>A0AAD4DH81_9FUNG</name>
<gene>
    <name evidence="2" type="ORF">BGZ95_004633</name>
</gene>
<dbReference type="Proteomes" id="UP001194580">
    <property type="component" value="Unassembled WGS sequence"/>
</dbReference>
<protein>
    <submittedName>
        <fullName evidence="2">Uncharacterized protein</fullName>
    </submittedName>
</protein>